<comment type="similarity">
    <text evidence="5">Belongs to the 4-toluene sulfonate uptake permease (TSUP) (TC 2.A.102) family.</text>
</comment>
<feature type="transmembrane region" description="Helical" evidence="5">
    <location>
        <begin position="106"/>
        <end position="124"/>
    </location>
</feature>
<feature type="transmembrane region" description="Helical" evidence="5">
    <location>
        <begin position="213"/>
        <end position="234"/>
    </location>
</feature>
<sequence length="264" mass="28206">MLFSIFVLLGIVVGILSGLLGVGGGFIVVPSLIYAFDYLNISENFAVKMAFGTSLFVVFITSLVGAYKHSKFKNVDWKSAALMGMMGMVGSYISGTIVVNYLSGGLLKIIFGVILIAISINMIRCPKIREIEDFVKPNLIPLIVCGFLIGILTGMVGLGGGVIAIPVMILFLKFPIKKAIGTSLGMIILTSFGGLIPYLSANPNIDSVDLYNVGYVSLLVGLCIAIPSAMFSSYGVRLSTKLDAVILRRIFGIVLFLVGLNLIF</sequence>
<organism evidence="6 7">
    <name type="scientific">Methanotorris formicicus Mc-S-70</name>
    <dbReference type="NCBI Taxonomy" id="647171"/>
    <lineage>
        <taxon>Archaea</taxon>
        <taxon>Methanobacteriati</taxon>
        <taxon>Methanobacteriota</taxon>
        <taxon>Methanomada group</taxon>
        <taxon>Methanococci</taxon>
        <taxon>Methanococcales</taxon>
        <taxon>Methanocaldococcaceae</taxon>
        <taxon>Methanotorris</taxon>
    </lineage>
</organism>
<evidence type="ECO:0000256" key="4">
    <source>
        <dbReference type="ARBA" id="ARBA00023136"/>
    </source>
</evidence>
<name>H1KZA9_9EURY</name>
<evidence type="ECO:0000256" key="2">
    <source>
        <dbReference type="ARBA" id="ARBA00022692"/>
    </source>
</evidence>
<gene>
    <name evidence="6" type="ORF">MetfoDRAFT_1132</name>
</gene>
<evidence type="ECO:0000256" key="3">
    <source>
        <dbReference type="ARBA" id="ARBA00022989"/>
    </source>
</evidence>
<dbReference type="EMBL" id="AGJL01000026">
    <property type="protein sequence ID" value="EHP86135.1"/>
    <property type="molecule type" value="Genomic_DNA"/>
</dbReference>
<dbReference type="AlphaFoldDB" id="H1KZA9"/>
<feature type="transmembrane region" description="Helical" evidence="5">
    <location>
        <begin position="179"/>
        <end position="201"/>
    </location>
</feature>
<dbReference type="InterPro" id="IPR002781">
    <property type="entry name" value="TM_pro_TauE-like"/>
</dbReference>
<evidence type="ECO:0000256" key="1">
    <source>
        <dbReference type="ARBA" id="ARBA00004141"/>
    </source>
</evidence>
<dbReference type="RefSeq" id="WP_007044564.1">
    <property type="nucleotide sequence ID" value="NZ_AGJL01000026.1"/>
</dbReference>
<keyword evidence="2 5" id="KW-0812">Transmembrane</keyword>
<evidence type="ECO:0000313" key="6">
    <source>
        <dbReference type="EMBL" id="EHP86135.1"/>
    </source>
</evidence>
<evidence type="ECO:0000313" key="7">
    <source>
        <dbReference type="Proteomes" id="UP000003706"/>
    </source>
</evidence>
<dbReference type="Pfam" id="PF01925">
    <property type="entry name" value="TauE"/>
    <property type="match status" value="1"/>
</dbReference>
<dbReference type="PANTHER" id="PTHR43483">
    <property type="entry name" value="MEMBRANE TRANSPORTER PROTEIN HI_0806-RELATED"/>
    <property type="match status" value="1"/>
</dbReference>
<dbReference type="GO" id="GO:0005886">
    <property type="term" value="C:plasma membrane"/>
    <property type="evidence" value="ECO:0007669"/>
    <property type="project" value="UniProtKB-SubCell"/>
</dbReference>
<reference evidence="6 7" key="1">
    <citation type="submission" date="2011-09" db="EMBL/GenBank/DDBJ databases">
        <title>The draft genome of Methanotorris formicicus Mc-S-70.</title>
        <authorList>
            <consortium name="US DOE Joint Genome Institute (JGI-PGF)"/>
            <person name="Lucas S."/>
            <person name="Han J."/>
            <person name="Lapidus A."/>
            <person name="Cheng J.-F."/>
            <person name="Goodwin L."/>
            <person name="Pitluck S."/>
            <person name="Peters L."/>
            <person name="Land M.L."/>
            <person name="Hauser L."/>
            <person name="Sieprawska-Lupa M."/>
            <person name="Takai K."/>
            <person name="Miyazaki J."/>
            <person name="Whitman W."/>
            <person name="Woyke T.J."/>
        </authorList>
    </citation>
    <scope>NUCLEOTIDE SEQUENCE [LARGE SCALE GENOMIC DNA]</scope>
    <source>
        <strain evidence="6 7">Mc-S-70</strain>
    </source>
</reference>
<keyword evidence="4 5" id="KW-0472">Membrane</keyword>
<feature type="transmembrane region" description="Helical" evidence="5">
    <location>
        <begin position="79"/>
        <end position="99"/>
    </location>
</feature>
<keyword evidence="7" id="KW-1185">Reference proteome</keyword>
<comment type="subcellular location">
    <subcellularLocation>
        <location evidence="5">Cell membrane</location>
        <topology evidence="5">Multi-pass membrane protein</topology>
    </subcellularLocation>
    <subcellularLocation>
        <location evidence="1">Membrane</location>
        <topology evidence="1">Multi-pass membrane protein</topology>
    </subcellularLocation>
</comment>
<feature type="transmembrane region" description="Helical" evidence="5">
    <location>
        <begin position="6"/>
        <end position="33"/>
    </location>
</feature>
<dbReference type="Proteomes" id="UP000003706">
    <property type="component" value="Unassembled WGS sequence"/>
</dbReference>
<feature type="transmembrane region" description="Helical" evidence="5">
    <location>
        <begin position="45"/>
        <end position="67"/>
    </location>
</feature>
<protein>
    <recommendedName>
        <fullName evidence="5">Probable membrane transporter protein</fullName>
    </recommendedName>
</protein>
<dbReference type="STRING" id="647171.MetfoDRAFT_1132"/>
<dbReference type="OrthoDB" id="60523at2157"/>
<accession>H1KZA9</accession>
<feature type="transmembrane region" description="Helical" evidence="5">
    <location>
        <begin position="246"/>
        <end position="263"/>
    </location>
</feature>
<keyword evidence="3 5" id="KW-1133">Transmembrane helix</keyword>
<proteinExistence type="inferred from homology"/>
<keyword evidence="5" id="KW-1003">Cell membrane</keyword>
<feature type="transmembrane region" description="Helical" evidence="5">
    <location>
        <begin position="139"/>
        <end position="172"/>
    </location>
</feature>
<dbReference type="PANTHER" id="PTHR43483:SF3">
    <property type="entry name" value="MEMBRANE TRANSPORTER PROTEIN HI_0806-RELATED"/>
    <property type="match status" value="1"/>
</dbReference>
<comment type="caution">
    <text evidence="6">The sequence shown here is derived from an EMBL/GenBank/DDBJ whole genome shotgun (WGS) entry which is preliminary data.</text>
</comment>
<evidence type="ECO:0000256" key="5">
    <source>
        <dbReference type="RuleBase" id="RU363041"/>
    </source>
</evidence>